<organism evidence="2">
    <name type="scientific">marine sediment metagenome</name>
    <dbReference type="NCBI Taxonomy" id="412755"/>
    <lineage>
        <taxon>unclassified sequences</taxon>
        <taxon>metagenomes</taxon>
        <taxon>ecological metagenomes</taxon>
    </lineage>
</organism>
<dbReference type="AlphaFoldDB" id="A0A0F9M8F3"/>
<feature type="region of interest" description="Disordered" evidence="1">
    <location>
        <begin position="66"/>
        <end position="85"/>
    </location>
</feature>
<gene>
    <name evidence="2" type="ORF">LCGC14_1122090</name>
</gene>
<evidence type="ECO:0000313" key="2">
    <source>
        <dbReference type="EMBL" id="KKN02004.1"/>
    </source>
</evidence>
<dbReference type="EMBL" id="LAZR01005195">
    <property type="protein sequence ID" value="KKN02004.1"/>
    <property type="molecule type" value="Genomic_DNA"/>
</dbReference>
<accession>A0A0F9M8F3</accession>
<proteinExistence type="predicted"/>
<comment type="caution">
    <text evidence="2">The sequence shown here is derived from an EMBL/GenBank/DDBJ whole genome shotgun (WGS) entry which is preliminary data.</text>
</comment>
<sequence>MKDTDIVLGEEYVDKITGFAGVAVGLTFWLHACERVGLQSAKLTKDGKVADLEWFDIPGVDHVKTKVTPKTTKTGGPPARGVEAG</sequence>
<feature type="compositionally biased region" description="Low complexity" evidence="1">
    <location>
        <begin position="66"/>
        <end position="77"/>
    </location>
</feature>
<name>A0A0F9M8F3_9ZZZZ</name>
<protein>
    <submittedName>
        <fullName evidence="2">Uncharacterized protein</fullName>
    </submittedName>
</protein>
<evidence type="ECO:0000256" key="1">
    <source>
        <dbReference type="SAM" id="MobiDB-lite"/>
    </source>
</evidence>
<reference evidence="2" key="1">
    <citation type="journal article" date="2015" name="Nature">
        <title>Complex archaea that bridge the gap between prokaryotes and eukaryotes.</title>
        <authorList>
            <person name="Spang A."/>
            <person name="Saw J.H."/>
            <person name="Jorgensen S.L."/>
            <person name="Zaremba-Niedzwiedzka K."/>
            <person name="Martijn J."/>
            <person name="Lind A.E."/>
            <person name="van Eijk R."/>
            <person name="Schleper C."/>
            <person name="Guy L."/>
            <person name="Ettema T.J."/>
        </authorList>
    </citation>
    <scope>NUCLEOTIDE SEQUENCE</scope>
</reference>